<organism evidence="11 12">
    <name type="scientific">Paenibacillus foliorum</name>
    <dbReference type="NCBI Taxonomy" id="2654974"/>
    <lineage>
        <taxon>Bacteria</taxon>
        <taxon>Bacillati</taxon>
        <taxon>Bacillota</taxon>
        <taxon>Bacilli</taxon>
        <taxon>Bacillales</taxon>
        <taxon>Paenibacillaceae</taxon>
        <taxon>Paenibacillus</taxon>
    </lineage>
</organism>
<evidence type="ECO:0000256" key="9">
    <source>
        <dbReference type="SAM" id="Phobius"/>
    </source>
</evidence>
<keyword evidence="5" id="KW-0813">Transport</keyword>
<feature type="transmembrane region" description="Helical" evidence="9">
    <location>
        <begin position="34"/>
        <end position="52"/>
    </location>
</feature>
<dbReference type="InterPro" id="IPR024370">
    <property type="entry name" value="PBP_domain"/>
</dbReference>
<keyword evidence="8" id="KW-0449">Lipoprotein</keyword>
<dbReference type="GO" id="GO:0006817">
    <property type="term" value="P:phosphate ion transport"/>
    <property type="evidence" value="ECO:0007669"/>
    <property type="project" value="UniProtKB-KW"/>
</dbReference>
<comment type="function">
    <text evidence="1">Part of the ABC transporter complex PstSACB involved in phosphate import.</text>
</comment>
<keyword evidence="9" id="KW-0812">Transmembrane</keyword>
<evidence type="ECO:0000256" key="2">
    <source>
        <dbReference type="ARBA" id="ARBA00004193"/>
    </source>
</evidence>
<dbReference type="Gene3D" id="3.40.190.10">
    <property type="entry name" value="Periplasmic binding protein-like II"/>
    <property type="match status" value="2"/>
</dbReference>
<evidence type="ECO:0000256" key="7">
    <source>
        <dbReference type="ARBA" id="ARBA00023139"/>
    </source>
</evidence>
<feature type="transmembrane region" description="Helical" evidence="9">
    <location>
        <begin position="107"/>
        <end position="127"/>
    </location>
</feature>
<evidence type="ECO:0000313" key="11">
    <source>
        <dbReference type="EMBL" id="NOU94102.1"/>
    </source>
</evidence>
<protein>
    <submittedName>
        <fullName evidence="11">Phosphate-binding protein</fullName>
    </submittedName>
</protein>
<accession>A0A972K2Q5</accession>
<evidence type="ECO:0000256" key="4">
    <source>
        <dbReference type="ARBA" id="ARBA00011529"/>
    </source>
</evidence>
<evidence type="ECO:0000313" key="12">
    <source>
        <dbReference type="Proteomes" id="UP000641588"/>
    </source>
</evidence>
<dbReference type="EMBL" id="WHOD01000053">
    <property type="protein sequence ID" value="NOU94102.1"/>
    <property type="molecule type" value="Genomic_DNA"/>
</dbReference>
<keyword evidence="6" id="KW-0732">Signal</keyword>
<keyword evidence="7" id="KW-0564">Palmitate</keyword>
<dbReference type="Proteomes" id="UP000641588">
    <property type="component" value="Unassembled WGS sequence"/>
</dbReference>
<comment type="subunit">
    <text evidence="4">The complex is composed of two ATP-binding proteins (PstB), two transmembrane proteins (PstC and PstA) and a solute-binding protein (PstS).</text>
</comment>
<keyword evidence="9" id="KW-0472">Membrane</keyword>
<dbReference type="PANTHER" id="PTHR30570:SF1">
    <property type="entry name" value="PHOSPHATE-BINDING PROTEIN PSTS"/>
    <property type="match status" value="1"/>
</dbReference>
<reference evidence="11" key="1">
    <citation type="submission" date="2019-10" db="EMBL/GenBank/DDBJ databases">
        <title>Description of Paenibacillus glebae sp. nov.</title>
        <authorList>
            <person name="Carlier A."/>
            <person name="Qi S."/>
        </authorList>
    </citation>
    <scope>NUCLEOTIDE SEQUENCE</scope>
    <source>
        <strain evidence="11">LMG 31456</strain>
    </source>
</reference>
<evidence type="ECO:0000259" key="10">
    <source>
        <dbReference type="Pfam" id="PF12849"/>
    </source>
</evidence>
<feature type="transmembrane region" description="Helical" evidence="9">
    <location>
        <begin position="168"/>
        <end position="187"/>
    </location>
</feature>
<evidence type="ECO:0000256" key="3">
    <source>
        <dbReference type="ARBA" id="ARBA00008725"/>
    </source>
</evidence>
<evidence type="ECO:0000256" key="8">
    <source>
        <dbReference type="ARBA" id="ARBA00023288"/>
    </source>
</evidence>
<dbReference type="AlphaFoldDB" id="A0A972K2Q5"/>
<keyword evidence="12" id="KW-1185">Reference proteome</keyword>
<dbReference type="InterPro" id="IPR050811">
    <property type="entry name" value="Phosphate_ABC_transporter"/>
</dbReference>
<comment type="subcellular location">
    <subcellularLocation>
        <location evidence="2">Cell membrane</location>
        <topology evidence="2">Lipid-anchor</topology>
    </subcellularLocation>
</comment>
<comment type="similarity">
    <text evidence="3">Belongs to the PstS family.</text>
</comment>
<proteinExistence type="inferred from homology"/>
<feature type="transmembrane region" description="Helical" evidence="9">
    <location>
        <begin position="199"/>
        <end position="221"/>
    </location>
</feature>
<dbReference type="Pfam" id="PF12849">
    <property type="entry name" value="PBP_like_2"/>
    <property type="match status" value="1"/>
</dbReference>
<sequence length="492" mass="54139">MLLNQPSSNNDLKIPHQPGSNWLGPALAAARRGILFLVSYVLFEFLLILVVINGGGAVDRIFDIRALSDSSLILLMMLYAVIIALPFAGYGFIAAKRFPASMRIHTFSLLSVVMVGFAIWYATFASVKGATSDFGGITWLPYQVFVLWALPLFESAKSYITDSSSMKVTALLASVWPSLFALLGIGARKAAASNRGTRILKTVAITLASLWLFIFALTSLWPRHSMFTAETFPKIDGATAAIPFGKILMRELTGTNKPWAEQHVYFNTTHAAYENLIAKKADLIFVAGPSDEELKLAEASGVKLKLTPIGKDAFIFLVHTDNEISNLSVQQIQDIYAGKTNSWSNVGGPNERIIAFQREKNSGSQTYMEQKVMKGLQLAEPPKEKKSSGMGGLIDAVADYKNGSYSIGYSFYYFANEMHKREQVKFLSVDGIESNKENIRKGTYPYTALLYAVTREDEPVDSSASRLLQWLLSVEGKGMDAIERGGFVPVLN</sequence>
<keyword evidence="9" id="KW-1133">Transmembrane helix</keyword>
<comment type="caution">
    <text evidence="11">The sequence shown here is derived from an EMBL/GenBank/DDBJ whole genome shotgun (WGS) entry which is preliminary data.</text>
</comment>
<dbReference type="SUPFAM" id="SSF53850">
    <property type="entry name" value="Periplasmic binding protein-like II"/>
    <property type="match status" value="1"/>
</dbReference>
<name>A0A972K2Q5_9BACL</name>
<dbReference type="GO" id="GO:0005886">
    <property type="term" value="C:plasma membrane"/>
    <property type="evidence" value="ECO:0007669"/>
    <property type="project" value="UniProtKB-SubCell"/>
</dbReference>
<evidence type="ECO:0000256" key="5">
    <source>
        <dbReference type="ARBA" id="ARBA00022592"/>
    </source>
</evidence>
<evidence type="ECO:0000256" key="6">
    <source>
        <dbReference type="ARBA" id="ARBA00022729"/>
    </source>
</evidence>
<feature type="domain" description="PBP" evidence="10">
    <location>
        <begin position="236"/>
        <end position="474"/>
    </location>
</feature>
<feature type="transmembrane region" description="Helical" evidence="9">
    <location>
        <begin position="72"/>
        <end position="95"/>
    </location>
</feature>
<keyword evidence="5" id="KW-0592">Phosphate transport</keyword>
<evidence type="ECO:0000256" key="1">
    <source>
        <dbReference type="ARBA" id="ARBA00002841"/>
    </source>
</evidence>
<dbReference type="PANTHER" id="PTHR30570">
    <property type="entry name" value="PERIPLASMIC PHOSPHATE BINDING COMPONENT OF PHOSPHATE ABC TRANSPORTER"/>
    <property type="match status" value="1"/>
</dbReference>
<gene>
    <name evidence="11" type="ORF">GC093_12875</name>
</gene>